<dbReference type="GO" id="GO:0009251">
    <property type="term" value="P:glucan catabolic process"/>
    <property type="evidence" value="ECO:0007669"/>
    <property type="project" value="TreeGrafter"/>
</dbReference>
<dbReference type="InterPro" id="IPR050546">
    <property type="entry name" value="Glycosyl_Hydrlase_16"/>
</dbReference>
<proteinExistence type="predicted"/>
<organism evidence="3 4">
    <name type="scientific">Ceratobasidium theobromae</name>
    <dbReference type="NCBI Taxonomy" id="1582974"/>
    <lineage>
        <taxon>Eukaryota</taxon>
        <taxon>Fungi</taxon>
        <taxon>Dikarya</taxon>
        <taxon>Basidiomycota</taxon>
        <taxon>Agaricomycotina</taxon>
        <taxon>Agaricomycetes</taxon>
        <taxon>Cantharellales</taxon>
        <taxon>Ceratobasidiaceae</taxon>
        <taxon>Ceratobasidium</taxon>
    </lineage>
</organism>
<dbReference type="AlphaFoldDB" id="A0A5N5QIN9"/>
<dbReference type="InterPro" id="IPR000757">
    <property type="entry name" value="Beta-glucanase-like"/>
</dbReference>
<feature type="signal peptide" evidence="1">
    <location>
        <begin position="1"/>
        <end position="21"/>
    </location>
</feature>
<dbReference type="PANTHER" id="PTHR10963:SF24">
    <property type="entry name" value="GLYCOSIDASE C21B10.07-RELATED"/>
    <property type="match status" value="1"/>
</dbReference>
<comment type="caution">
    <text evidence="3">The sequence shown here is derived from an EMBL/GenBank/DDBJ whole genome shotgun (WGS) entry which is preliminary data.</text>
</comment>
<evidence type="ECO:0000313" key="4">
    <source>
        <dbReference type="Proteomes" id="UP000383932"/>
    </source>
</evidence>
<dbReference type="CDD" id="cd02181">
    <property type="entry name" value="GH16_fungal_Lam16A_glucanase"/>
    <property type="match status" value="1"/>
</dbReference>
<keyword evidence="1" id="KW-0732">Signal</keyword>
<keyword evidence="3" id="KW-0378">Hydrolase</keyword>
<protein>
    <submittedName>
        <fullName evidence="3">Glycosidase C21B10,07</fullName>
    </submittedName>
</protein>
<dbReference type="Proteomes" id="UP000383932">
    <property type="component" value="Unassembled WGS sequence"/>
</dbReference>
<dbReference type="Gene3D" id="2.60.120.200">
    <property type="match status" value="1"/>
</dbReference>
<name>A0A5N5QIN9_9AGAM</name>
<dbReference type="PANTHER" id="PTHR10963">
    <property type="entry name" value="GLYCOSYL HYDROLASE-RELATED"/>
    <property type="match status" value="1"/>
</dbReference>
<dbReference type="SUPFAM" id="SSF49899">
    <property type="entry name" value="Concanavalin A-like lectins/glucanases"/>
    <property type="match status" value="1"/>
</dbReference>
<dbReference type="InterPro" id="IPR013320">
    <property type="entry name" value="ConA-like_dom_sf"/>
</dbReference>
<evidence type="ECO:0000313" key="3">
    <source>
        <dbReference type="EMBL" id="KAB5591504.1"/>
    </source>
</evidence>
<evidence type="ECO:0000256" key="1">
    <source>
        <dbReference type="SAM" id="SignalP"/>
    </source>
</evidence>
<sequence>MRYSPFYALGLLSVFASRTLSFEHSSNHYLRGHAQRHRRNISIGVSVNSGTSSAGHPTWGLTDSFCGREFYDGFTFEAMDDPTHGRVNYVDMNTAFERNLTHATRNSLILRSDFTTVLDPNGPGRDSIRLQSKKQWITGVSVLDLRHMPVGCGTWPAYWMTQHKDWPKNGEIDILEGVHDQPPNQSALHTVDGCTVASNRTMTGTAGSDNCSWLSNYNQGCTVEWDRQDSYGPGLNTIGGGWFVTERTNSRISIWFWGRKDKNVPRSVKNGDKYICTKEFGTPVAVWESSNTCDFNSVFGPENIIINLTFCGDWAGQPSIFNGAGCPGTCVVANPDYVNNKPGAFKDAYWDITSLKVYSRAL</sequence>
<dbReference type="EMBL" id="SSOP01000102">
    <property type="protein sequence ID" value="KAB5591504.1"/>
    <property type="molecule type" value="Genomic_DNA"/>
</dbReference>
<reference evidence="3 4" key="1">
    <citation type="journal article" date="2019" name="Fungal Biol. Biotechnol.">
        <title>Draft genome sequence of fastidious pathogen Ceratobasidium theobromae, which causes vascular-streak dieback in Theobroma cacao.</title>
        <authorList>
            <person name="Ali S.S."/>
            <person name="Asman A."/>
            <person name="Shao J."/>
            <person name="Firmansyah A.P."/>
            <person name="Susilo A.W."/>
            <person name="Rosmana A."/>
            <person name="McMahon P."/>
            <person name="Junaid M."/>
            <person name="Guest D."/>
            <person name="Kheng T.Y."/>
            <person name="Meinhardt L.W."/>
            <person name="Bailey B.A."/>
        </authorList>
    </citation>
    <scope>NUCLEOTIDE SEQUENCE [LARGE SCALE GENOMIC DNA]</scope>
    <source>
        <strain evidence="3 4">CT2</strain>
    </source>
</reference>
<gene>
    <name evidence="3" type="ORF">CTheo_5061</name>
</gene>
<dbReference type="Pfam" id="PF26113">
    <property type="entry name" value="GH16_XgeA"/>
    <property type="match status" value="1"/>
</dbReference>
<keyword evidence="3" id="KW-0326">Glycosidase</keyword>
<feature type="chain" id="PRO_5024352117" evidence="1">
    <location>
        <begin position="22"/>
        <end position="362"/>
    </location>
</feature>
<feature type="domain" description="GH16" evidence="2">
    <location>
        <begin position="74"/>
        <end position="323"/>
    </location>
</feature>
<evidence type="ECO:0000259" key="2">
    <source>
        <dbReference type="PROSITE" id="PS51762"/>
    </source>
</evidence>
<accession>A0A5N5QIN9</accession>
<keyword evidence="4" id="KW-1185">Reference proteome</keyword>
<dbReference type="PROSITE" id="PS51762">
    <property type="entry name" value="GH16_2"/>
    <property type="match status" value="1"/>
</dbReference>
<dbReference type="GO" id="GO:0004553">
    <property type="term" value="F:hydrolase activity, hydrolyzing O-glycosyl compounds"/>
    <property type="evidence" value="ECO:0007669"/>
    <property type="project" value="InterPro"/>
</dbReference>
<dbReference type="OrthoDB" id="192832at2759"/>